<evidence type="ECO:0000313" key="3">
    <source>
        <dbReference type="RefSeq" id="XP_022335264.1"/>
    </source>
</evidence>
<feature type="chain" id="PRO_5034106697" evidence="1">
    <location>
        <begin position="30"/>
        <end position="281"/>
    </location>
</feature>
<name>A0A8B8E6F2_CRAVI</name>
<dbReference type="PANTHER" id="PTHR45713">
    <property type="entry name" value="FTP DOMAIN-CONTAINING PROTEIN"/>
    <property type="match status" value="1"/>
</dbReference>
<keyword evidence="2" id="KW-1185">Reference proteome</keyword>
<dbReference type="InterPro" id="IPR008979">
    <property type="entry name" value="Galactose-bd-like_sf"/>
</dbReference>
<sequence>MKRCPKAFKNAFGILFLILQAEYIKFINCTCDSSVRFERDASFDGIVPAAPTYYSSSYEDVPFVSCVFKCHYSAVLCTGFLYNSITMSCKLLKLYLTENDKNSSSVGNGWEYRYSAEILSLNKTVTSSSSWHQIEPHHINYGYDHYLVDGLKNVNAVFSTAYDDYPWATIDLHSLSIIKNVIVYNRADGHGMFGIWIGHLLHHLEVRVGTSSTWDQMTTCGTFLGPSTTGAIHVIECSPSLNGRYVMMKITHPNYITDDINAYNGKNHLALEEVEVFGLYL</sequence>
<dbReference type="OrthoDB" id="406096at2759"/>
<feature type="signal peptide" evidence="1">
    <location>
        <begin position="1"/>
        <end position="29"/>
    </location>
</feature>
<dbReference type="SUPFAM" id="SSF49785">
    <property type="entry name" value="Galactose-binding domain-like"/>
    <property type="match status" value="1"/>
</dbReference>
<dbReference type="Pfam" id="PF22633">
    <property type="entry name" value="F5_F8_type_C_2"/>
    <property type="match status" value="1"/>
</dbReference>
<dbReference type="GeneID" id="111131832"/>
<dbReference type="Proteomes" id="UP000694844">
    <property type="component" value="Chromosome 4"/>
</dbReference>
<dbReference type="KEGG" id="cvn:111131832"/>
<organism evidence="2 3">
    <name type="scientific">Crassostrea virginica</name>
    <name type="common">Eastern oyster</name>
    <dbReference type="NCBI Taxonomy" id="6565"/>
    <lineage>
        <taxon>Eukaryota</taxon>
        <taxon>Metazoa</taxon>
        <taxon>Spiralia</taxon>
        <taxon>Lophotrochozoa</taxon>
        <taxon>Mollusca</taxon>
        <taxon>Bivalvia</taxon>
        <taxon>Autobranchia</taxon>
        <taxon>Pteriomorphia</taxon>
        <taxon>Ostreida</taxon>
        <taxon>Ostreoidea</taxon>
        <taxon>Ostreidae</taxon>
        <taxon>Crassostrea</taxon>
    </lineage>
</organism>
<dbReference type="InterPro" id="IPR051941">
    <property type="entry name" value="BG_Antigen-Binding_Lectin"/>
</dbReference>
<dbReference type="PANTHER" id="PTHR45713:SF6">
    <property type="entry name" value="F5_8 TYPE C DOMAIN-CONTAINING PROTEIN"/>
    <property type="match status" value="1"/>
</dbReference>
<keyword evidence="1" id="KW-0732">Signal</keyword>
<dbReference type="RefSeq" id="XP_022335264.1">
    <property type="nucleotide sequence ID" value="XM_022479556.1"/>
</dbReference>
<protein>
    <submittedName>
        <fullName evidence="3">Uncharacterized protein LOC111131832 isoform X1</fullName>
    </submittedName>
</protein>
<proteinExistence type="predicted"/>
<accession>A0A8B8E6F2</accession>
<reference evidence="3" key="1">
    <citation type="submission" date="2025-08" db="UniProtKB">
        <authorList>
            <consortium name="RefSeq"/>
        </authorList>
    </citation>
    <scope>IDENTIFICATION</scope>
    <source>
        <tissue evidence="3">Whole sample</tissue>
    </source>
</reference>
<gene>
    <name evidence="3" type="primary">LOC111131832</name>
</gene>
<dbReference type="Gene3D" id="2.60.120.260">
    <property type="entry name" value="Galactose-binding domain-like"/>
    <property type="match status" value="1"/>
</dbReference>
<dbReference type="AlphaFoldDB" id="A0A8B8E6F2"/>
<evidence type="ECO:0000313" key="2">
    <source>
        <dbReference type="Proteomes" id="UP000694844"/>
    </source>
</evidence>
<evidence type="ECO:0000256" key="1">
    <source>
        <dbReference type="SAM" id="SignalP"/>
    </source>
</evidence>